<keyword evidence="3" id="KW-1185">Reference proteome</keyword>
<reference evidence="2 3" key="1">
    <citation type="submission" date="2019-08" db="EMBL/GenBank/DDBJ databases">
        <title>Actinomadura sp. nov. CYP1-5 isolated from mountain soil.</title>
        <authorList>
            <person name="Songsumanus A."/>
            <person name="Kuncharoen N."/>
            <person name="Kudo T."/>
            <person name="Yuki M."/>
            <person name="Igarashi Y."/>
            <person name="Tanasupawat S."/>
        </authorList>
    </citation>
    <scope>NUCLEOTIDE SEQUENCE [LARGE SCALE GENOMIC DNA]</scope>
    <source>
        <strain evidence="2 3">CYP1-5</strain>
    </source>
</reference>
<dbReference type="EMBL" id="VSRQ01000012">
    <property type="protein sequence ID" value="TYK43334.1"/>
    <property type="molecule type" value="Genomic_DNA"/>
</dbReference>
<gene>
    <name evidence="2" type="ORF">FXF68_39385</name>
</gene>
<proteinExistence type="predicted"/>
<protein>
    <recommendedName>
        <fullName evidence="1">DUF6879 domain-containing protein</fullName>
    </recommendedName>
</protein>
<dbReference type="InterPro" id="IPR049244">
    <property type="entry name" value="DUF6879"/>
</dbReference>
<sequence>MRDAYVPADPSFIAFMGGPPYDRGPREAEWHSLIKPAVARGVVVRRARIVSEPVTDYIRYEHAVTESMNLSAGEQVRWLSRRRAADLCLPGTDFWLIDDRLVRFGHFSGVGDLLGHELTEDRSVVKLCSSAFEAVWERAVDHQDYRLV</sequence>
<organism evidence="2 3">
    <name type="scientific">Actinomadura decatromicini</name>
    <dbReference type="NCBI Taxonomy" id="2604572"/>
    <lineage>
        <taxon>Bacteria</taxon>
        <taxon>Bacillati</taxon>
        <taxon>Actinomycetota</taxon>
        <taxon>Actinomycetes</taxon>
        <taxon>Streptosporangiales</taxon>
        <taxon>Thermomonosporaceae</taxon>
        <taxon>Actinomadura</taxon>
    </lineage>
</organism>
<accession>A0A5D3F5R8</accession>
<name>A0A5D3F5R8_9ACTN</name>
<comment type="caution">
    <text evidence="2">The sequence shown here is derived from an EMBL/GenBank/DDBJ whole genome shotgun (WGS) entry which is preliminary data.</text>
</comment>
<dbReference type="Proteomes" id="UP000323505">
    <property type="component" value="Unassembled WGS sequence"/>
</dbReference>
<evidence type="ECO:0000259" key="1">
    <source>
        <dbReference type="Pfam" id="PF21806"/>
    </source>
</evidence>
<evidence type="ECO:0000313" key="3">
    <source>
        <dbReference type="Proteomes" id="UP000323505"/>
    </source>
</evidence>
<dbReference type="Pfam" id="PF21806">
    <property type="entry name" value="DUF6879"/>
    <property type="match status" value="1"/>
</dbReference>
<evidence type="ECO:0000313" key="2">
    <source>
        <dbReference type="EMBL" id="TYK43334.1"/>
    </source>
</evidence>
<dbReference type="AlphaFoldDB" id="A0A5D3F5R8"/>
<feature type="domain" description="DUF6879" evidence="1">
    <location>
        <begin position="1"/>
        <end position="146"/>
    </location>
</feature>